<dbReference type="PANTHER" id="PTHR11534">
    <property type="entry name" value="MYOGENIC FACTOR"/>
    <property type="match status" value="1"/>
</dbReference>
<keyword evidence="2" id="KW-0238">DNA-binding</keyword>
<evidence type="ECO:0000313" key="6">
    <source>
        <dbReference type="EMBL" id="KAK3097004.1"/>
    </source>
</evidence>
<gene>
    <name evidence="6" type="ORF">FSP39_005517</name>
</gene>
<dbReference type="SMART" id="SM00353">
    <property type="entry name" value="HLH"/>
    <property type="match status" value="1"/>
</dbReference>
<dbReference type="InterPro" id="IPR002546">
    <property type="entry name" value="MyoD_N"/>
</dbReference>
<dbReference type="PANTHER" id="PTHR11534:SF9">
    <property type="entry name" value="MYOGENIC-DETERMINATION PROTEIN"/>
    <property type="match status" value="1"/>
</dbReference>
<keyword evidence="3" id="KW-0539">Nucleus</keyword>
<dbReference type="GO" id="GO:0007517">
    <property type="term" value="P:muscle organ development"/>
    <property type="evidence" value="ECO:0007669"/>
    <property type="project" value="InterPro"/>
</dbReference>
<dbReference type="InterPro" id="IPR039704">
    <property type="entry name" value="Myogenic_factor"/>
</dbReference>
<protein>
    <recommendedName>
        <fullName evidence="5">BHLH domain-containing protein</fullName>
    </recommendedName>
</protein>
<sequence>MMADYRSCRYEPNFHGYEAGHSLVGGTGGTGGTVEMSDGRHITDLSYPHSTGSHDYYNQSNVTFQRHFERPSYSADMYVPYQTAGHSQKNYYSDSQPPHSDHSKMRFTHLGKEQQPNYSESKEVKVESSIESERDVVKDETFEKCDGKGSPHCSSPTKEENEDLETIASSEDGDEHIPHVLAPGFHGPNRRCLLWACKACKRKTVTIDRRKAATLRERRRLRKVNEAFETLKRRTCPNPNQRLPKVEILRNAIDYIESLEELLHGNRIARDDHCNDSGSTGSNSDYMTVNSPPFYNDKLHHHVGEIHNGFSHTNGFDQSHHQQQQNPSVSSLDCLSLIVESISPNGTPTMMNGMSPTERPL</sequence>
<dbReference type="GO" id="GO:0000978">
    <property type="term" value="F:RNA polymerase II cis-regulatory region sequence-specific DNA binding"/>
    <property type="evidence" value="ECO:0007669"/>
    <property type="project" value="TreeGrafter"/>
</dbReference>
<evidence type="ECO:0000256" key="4">
    <source>
        <dbReference type="SAM" id="MobiDB-lite"/>
    </source>
</evidence>
<feature type="domain" description="BHLH" evidence="5">
    <location>
        <begin position="208"/>
        <end position="259"/>
    </location>
</feature>
<feature type="region of interest" description="Disordered" evidence="4">
    <location>
        <begin position="112"/>
        <end position="175"/>
    </location>
</feature>
<feature type="region of interest" description="Disordered" evidence="4">
    <location>
        <begin position="310"/>
        <end position="330"/>
    </location>
</feature>
<dbReference type="InterPro" id="IPR036638">
    <property type="entry name" value="HLH_DNA-bd_sf"/>
</dbReference>
<reference evidence="6" key="1">
    <citation type="submission" date="2019-08" db="EMBL/GenBank/DDBJ databases">
        <title>The improved chromosome-level genome for the pearl oyster Pinctada fucata martensii using PacBio sequencing and Hi-C.</title>
        <authorList>
            <person name="Zheng Z."/>
        </authorList>
    </citation>
    <scope>NUCLEOTIDE SEQUENCE</scope>
    <source>
        <strain evidence="6">ZZ-2019</strain>
        <tissue evidence="6">Adductor muscle</tissue>
    </source>
</reference>
<dbReference type="GO" id="GO:0005634">
    <property type="term" value="C:nucleus"/>
    <property type="evidence" value="ECO:0007669"/>
    <property type="project" value="UniProtKB-SubCell"/>
</dbReference>
<comment type="caution">
    <text evidence="6">The sequence shown here is derived from an EMBL/GenBank/DDBJ whole genome shotgun (WGS) entry which is preliminary data.</text>
</comment>
<dbReference type="Pfam" id="PF00010">
    <property type="entry name" value="HLH"/>
    <property type="match status" value="1"/>
</dbReference>
<dbReference type="PROSITE" id="PS50888">
    <property type="entry name" value="BHLH"/>
    <property type="match status" value="1"/>
</dbReference>
<name>A0AA89BWI2_PINIB</name>
<dbReference type="CDD" id="cd19699">
    <property type="entry name" value="bHLH_TS_dMYOD_like"/>
    <property type="match status" value="1"/>
</dbReference>
<dbReference type="Proteomes" id="UP001186944">
    <property type="component" value="Unassembled WGS sequence"/>
</dbReference>
<dbReference type="Gene3D" id="4.10.280.10">
    <property type="entry name" value="Helix-loop-helix DNA-binding domain"/>
    <property type="match status" value="1"/>
</dbReference>
<dbReference type="AlphaFoldDB" id="A0AA89BWI2"/>
<evidence type="ECO:0000313" key="7">
    <source>
        <dbReference type="Proteomes" id="UP001186944"/>
    </source>
</evidence>
<dbReference type="SMART" id="SM00520">
    <property type="entry name" value="BASIC"/>
    <property type="match status" value="1"/>
</dbReference>
<dbReference type="Pfam" id="PF01586">
    <property type="entry name" value="Basic"/>
    <property type="match status" value="1"/>
</dbReference>
<dbReference type="GO" id="GO:0046983">
    <property type="term" value="F:protein dimerization activity"/>
    <property type="evidence" value="ECO:0007669"/>
    <property type="project" value="InterPro"/>
</dbReference>
<evidence type="ECO:0000256" key="3">
    <source>
        <dbReference type="ARBA" id="ARBA00023242"/>
    </source>
</evidence>
<feature type="compositionally biased region" description="Basic and acidic residues" evidence="4">
    <location>
        <begin position="120"/>
        <end position="149"/>
    </location>
</feature>
<proteinExistence type="predicted"/>
<evidence type="ECO:0000256" key="2">
    <source>
        <dbReference type="ARBA" id="ARBA00023125"/>
    </source>
</evidence>
<dbReference type="FunFam" id="4.10.280.10:FF:000005">
    <property type="entry name" value="Myogenic factor"/>
    <property type="match status" value="1"/>
</dbReference>
<evidence type="ECO:0000256" key="1">
    <source>
        <dbReference type="ARBA" id="ARBA00004123"/>
    </source>
</evidence>
<keyword evidence="7" id="KW-1185">Reference proteome</keyword>
<dbReference type="GO" id="GO:0000981">
    <property type="term" value="F:DNA-binding transcription factor activity, RNA polymerase II-specific"/>
    <property type="evidence" value="ECO:0007669"/>
    <property type="project" value="TreeGrafter"/>
</dbReference>
<dbReference type="EMBL" id="VSWD01000007">
    <property type="protein sequence ID" value="KAK3097004.1"/>
    <property type="molecule type" value="Genomic_DNA"/>
</dbReference>
<accession>A0AA89BWI2</accession>
<dbReference type="GO" id="GO:0045663">
    <property type="term" value="P:positive regulation of myoblast differentiation"/>
    <property type="evidence" value="ECO:0007669"/>
    <property type="project" value="TreeGrafter"/>
</dbReference>
<evidence type="ECO:0000259" key="5">
    <source>
        <dbReference type="PROSITE" id="PS50888"/>
    </source>
</evidence>
<dbReference type="InterPro" id="IPR011598">
    <property type="entry name" value="bHLH_dom"/>
</dbReference>
<dbReference type="SUPFAM" id="SSF47459">
    <property type="entry name" value="HLH, helix-loop-helix DNA-binding domain"/>
    <property type="match status" value="1"/>
</dbReference>
<comment type="subcellular location">
    <subcellularLocation>
        <location evidence="1">Nucleus</location>
    </subcellularLocation>
</comment>
<organism evidence="6 7">
    <name type="scientific">Pinctada imbricata</name>
    <name type="common">Atlantic pearl-oyster</name>
    <name type="synonym">Pinctada martensii</name>
    <dbReference type="NCBI Taxonomy" id="66713"/>
    <lineage>
        <taxon>Eukaryota</taxon>
        <taxon>Metazoa</taxon>
        <taxon>Spiralia</taxon>
        <taxon>Lophotrochozoa</taxon>
        <taxon>Mollusca</taxon>
        <taxon>Bivalvia</taxon>
        <taxon>Autobranchia</taxon>
        <taxon>Pteriomorphia</taxon>
        <taxon>Pterioida</taxon>
        <taxon>Pterioidea</taxon>
        <taxon>Pteriidae</taxon>
        <taxon>Pinctada</taxon>
    </lineage>
</organism>